<dbReference type="GeneID" id="18243112"/>
<evidence type="ECO:0000256" key="1">
    <source>
        <dbReference type="SAM" id="MobiDB-lite"/>
    </source>
</evidence>
<organism evidence="2 3">
    <name type="scientific">Batrachochytrium dendrobatidis (strain JAM81 / FGSC 10211)</name>
    <name type="common">Frog chytrid fungus</name>
    <dbReference type="NCBI Taxonomy" id="684364"/>
    <lineage>
        <taxon>Eukaryota</taxon>
        <taxon>Fungi</taxon>
        <taxon>Fungi incertae sedis</taxon>
        <taxon>Chytridiomycota</taxon>
        <taxon>Chytridiomycota incertae sedis</taxon>
        <taxon>Chytridiomycetes</taxon>
        <taxon>Rhizophydiales</taxon>
        <taxon>Rhizophydiales incertae sedis</taxon>
        <taxon>Batrachochytrium</taxon>
    </lineage>
</organism>
<sequence length="159" mass="17731">MASNMCSKVTGEMVFKDTDDLESPSRRKNPPHMHQLAQIPELKGKLRLLYILTINHHAMRHQASMGLFNGKNSLKSTHTLSKSDKDLSGNADPSNMTPSMSFISKISDLSIPQPEQPLPAAPVLPTTASILHTNTEAPPSLYRSKERLHDLAKLEHEEW</sequence>
<name>F4P1R9_BATDJ</name>
<dbReference type="EMBL" id="GL882883">
    <property type="protein sequence ID" value="EGF80607.1"/>
    <property type="molecule type" value="Genomic_DNA"/>
</dbReference>
<evidence type="ECO:0000313" key="3">
    <source>
        <dbReference type="Proteomes" id="UP000007241"/>
    </source>
</evidence>
<dbReference type="InParanoid" id="F4P1R9"/>
<feature type="region of interest" description="Disordered" evidence="1">
    <location>
        <begin position="75"/>
        <end position="99"/>
    </location>
</feature>
<dbReference type="RefSeq" id="XP_006678632.1">
    <property type="nucleotide sequence ID" value="XM_006678569.1"/>
</dbReference>
<dbReference type="Proteomes" id="UP000007241">
    <property type="component" value="Unassembled WGS sequence"/>
</dbReference>
<dbReference type="AlphaFoldDB" id="F4P1R9"/>
<proteinExistence type="predicted"/>
<evidence type="ECO:0000313" key="2">
    <source>
        <dbReference type="EMBL" id="EGF80607.1"/>
    </source>
</evidence>
<accession>F4P1R9</accession>
<protein>
    <submittedName>
        <fullName evidence="2">Uncharacterized protein</fullName>
    </submittedName>
</protein>
<feature type="region of interest" description="Disordered" evidence="1">
    <location>
        <begin position="1"/>
        <end position="36"/>
    </location>
</feature>
<dbReference type="STRING" id="684364.F4P1R9"/>
<reference evidence="2 3" key="1">
    <citation type="submission" date="2009-12" db="EMBL/GenBank/DDBJ databases">
        <title>The draft genome of Batrachochytrium dendrobatidis.</title>
        <authorList>
            <consortium name="US DOE Joint Genome Institute (JGI-PGF)"/>
            <person name="Kuo A."/>
            <person name="Salamov A."/>
            <person name="Schmutz J."/>
            <person name="Lucas S."/>
            <person name="Pitluck S."/>
            <person name="Rosenblum E."/>
            <person name="Stajich J."/>
            <person name="Eisen M."/>
            <person name="Grigoriev I.V."/>
        </authorList>
    </citation>
    <scope>NUCLEOTIDE SEQUENCE [LARGE SCALE GENOMIC DNA]</scope>
    <source>
        <strain evidence="3">JAM81 / FGSC 10211</strain>
    </source>
</reference>
<dbReference type="HOGENOM" id="CLU_1660400_0_0_1"/>
<gene>
    <name evidence="2" type="ORF">BATDEDRAFT_88325</name>
</gene>
<keyword evidence="3" id="KW-1185">Reference proteome</keyword>